<dbReference type="Proteomes" id="UP000008229">
    <property type="component" value="Chromosome"/>
</dbReference>
<dbReference type="PANTHER" id="PTHR43386:SF1">
    <property type="entry name" value="D,D-DIPEPTIDE TRANSPORT SYSTEM PERMEASE PROTEIN DDPC-RELATED"/>
    <property type="match status" value="1"/>
</dbReference>
<feature type="transmembrane region" description="Helical" evidence="7">
    <location>
        <begin position="211"/>
        <end position="227"/>
    </location>
</feature>
<dbReference type="STRING" id="469383.Cwoe_3424"/>
<dbReference type="RefSeq" id="WP_012934893.1">
    <property type="nucleotide sequence ID" value="NC_013739.1"/>
</dbReference>
<dbReference type="InterPro" id="IPR000515">
    <property type="entry name" value="MetI-like"/>
</dbReference>
<evidence type="ECO:0000256" key="8">
    <source>
        <dbReference type="SAM" id="MobiDB-lite"/>
    </source>
</evidence>
<dbReference type="GO" id="GO:0005886">
    <property type="term" value="C:plasma membrane"/>
    <property type="evidence" value="ECO:0007669"/>
    <property type="project" value="UniProtKB-SubCell"/>
</dbReference>
<sequence length="367" mass="38764">MAIDPATPDTTGTGAIRQAGGDFPVAAGPDGEPTAGIGPYRLGFRRLRRNKVALAFGALFLVIVLLCLAAPLYADHVAQTGPNDNHVTEQVDVRGTEKDVVSPAGLPIGPTWQGRFLLGADQNGRDLAVRLLYGGRNSLQVGFVATLITMLLATIIGIVAGFFRGMVDGVLARLLDLIWAYPVVLLGIALGTSLALGGMTIGPISLSGNSLYVPAVIIGIVYIPYVAKPIRGQVLGLREKEFVDAARVQGASSLRIMAREILPNVASTLIVFLPLMVANAILLEAALSYLGAGIQPPNPSWGTMISDGIRLIPSAIHLTFVPGAMLVLCVLGINVFGDGVRDALDPRARVRITEKVRDDPMEVMVEH</sequence>
<dbReference type="KEGG" id="cwo:Cwoe_3424"/>
<evidence type="ECO:0000256" key="2">
    <source>
        <dbReference type="ARBA" id="ARBA00022448"/>
    </source>
</evidence>
<dbReference type="AlphaFoldDB" id="D3EZ77"/>
<feature type="transmembrane region" description="Helical" evidence="7">
    <location>
        <begin position="52"/>
        <end position="74"/>
    </location>
</feature>
<evidence type="ECO:0000256" key="3">
    <source>
        <dbReference type="ARBA" id="ARBA00022475"/>
    </source>
</evidence>
<organism evidence="10 11">
    <name type="scientific">Conexibacter woesei (strain DSM 14684 / CCUG 47730 / CIP 108061 / JCM 11494 / NBRC 100937 / ID131577)</name>
    <dbReference type="NCBI Taxonomy" id="469383"/>
    <lineage>
        <taxon>Bacteria</taxon>
        <taxon>Bacillati</taxon>
        <taxon>Actinomycetota</taxon>
        <taxon>Thermoleophilia</taxon>
        <taxon>Solirubrobacterales</taxon>
        <taxon>Conexibacteraceae</taxon>
        <taxon>Conexibacter</taxon>
    </lineage>
</organism>
<dbReference type="PANTHER" id="PTHR43386">
    <property type="entry name" value="OLIGOPEPTIDE TRANSPORT SYSTEM PERMEASE PROTEIN APPC"/>
    <property type="match status" value="1"/>
</dbReference>
<feature type="region of interest" description="Disordered" evidence="8">
    <location>
        <begin position="1"/>
        <end position="30"/>
    </location>
</feature>
<evidence type="ECO:0000313" key="10">
    <source>
        <dbReference type="EMBL" id="ADB51842.1"/>
    </source>
</evidence>
<dbReference type="InterPro" id="IPR035906">
    <property type="entry name" value="MetI-like_sf"/>
</dbReference>
<dbReference type="Pfam" id="PF00528">
    <property type="entry name" value="BPD_transp_1"/>
    <property type="match status" value="1"/>
</dbReference>
<keyword evidence="5 7" id="KW-1133">Transmembrane helix</keyword>
<comment type="subcellular location">
    <subcellularLocation>
        <location evidence="1 7">Cell membrane</location>
        <topology evidence="1 7">Multi-pass membrane protein</topology>
    </subcellularLocation>
</comment>
<dbReference type="InterPro" id="IPR025966">
    <property type="entry name" value="OppC_N"/>
</dbReference>
<dbReference type="SUPFAM" id="SSF161098">
    <property type="entry name" value="MetI-like"/>
    <property type="match status" value="1"/>
</dbReference>
<comment type="similarity">
    <text evidence="7">Belongs to the binding-protein-dependent transport system permease family.</text>
</comment>
<dbReference type="CDD" id="cd06261">
    <property type="entry name" value="TM_PBP2"/>
    <property type="match status" value="1"/>
</dbReference>
<name>D3EZ77_CONWI</name>
<dbReference type="GO" id="GO:0055085">
    <property type="term" value="P:transmembrane transport"/>
    <property type="evidence" value="ECO:0007669"/>
    <property type="project" value="InterPro"/>
</dbReference>
<evidence type="ECO:0000256" key="7">
    <source>
        <dbReference type="RuleBase" id="RU363032"/>
    </source>
</evidence>
<keyword evidence="11" id="KW-1185">Reference proteome</keyword>
<dbReference type="eggNOG" id="COG1173">
    <property type="taxonomic scope" value="Bacteria"/>
</dbReference>
<reference evidence="10 11" key="1">
    <citation type="journal article" date="2010" name="Stand. Genomic Sci.">
        <title>Complete genome sequence of Conexibacter woesei type strain (ID131577).</title>
        <authorList>
            <person name="Pukall R."/>
            <person name="Lapidus A."/>
            <person name="Glavina Del Rio T."/>
            <person name="Copeland A."/>
            <person name="Tice H."/>
            <person name="Cheng J.-F."/>
            <person name="Lucas S."/>
            <person name="Chen F."/>
            <person name="Nolan M."/>
            <person name="Bruce D."/>
            <person name="Goodwin L."/>
            <person name="Pitluck S."/>
            <person name="Mavromatis K."/>
            <person name="Ivanova N."/>
            <person name="Ovchinnikova G."/>
            <person name="Pati A."/>
            <person name="Chen A."/>
            <person name="Palaniappan K."/>
            <person name="Land M."/>
            <person name="Hauser L."/>
            <person name="Chang Y.-J."/>
            <person name="Jeffries C.D."/>
            <person name="Chain P."/>
            <person name="Meincke L."/>
            <person name="Sims D."/>
            <person name="Brettin T."/>
            <person name="Detter J.C."/>
            <person name="Rohde M."/>
            <person name="Goeker M."/>
            <person name="Bristow J."/>
            <person name="Eisen J.A."/>
            <person name="Markowitz V."/>
            <person name="Kyrpides N.C."/>
            <person name="Klenk H.-P."/>
            <person name="Hugenholtz P."/>
        </authorList>
    </citation>
    <scope>NUCLEOTIDE SEQUENCE [LARGE SCALE GENOMIC DNA]</scope>
    <source>
        <strain evidence="11">DSM 14684 / CIP 108061 / JCM 11494 / NBRC 100937 / ID131577</strain>
    </source>
</reference>
<accession>D3EZ77</accession>
<dbReference type="Pfam" id="PF12911">
    <property type="entry name" value="OppC_N"/>
    <property type="match status" value="1"/>
</dbReference>
<keyword evidence="2 7" id="KW-0813">Transport</keyword>
<keyword evidence="4 7" id="KW-0812">Transmembrane</keyword>
<dbReference type="HOGENOM" id="CLU_028518_1_2_11"/>
<gene>
    <name evidence="10" type="ordered locus">Cwoe_3424</name>
</gene>
<feature type="transmembrane region" description="Helical" evidence="7">
    <location>
        <begin position="141"/>
        <end position="163"/>
    </location>
</feature>
<feature type="transmembrane region" description="Helical" evidence="7">
    <location>
        <begin position="175"/>
        <end position="199"/>
    </location>
</feature>
<protein>
    <submittedName>
        <fullName evidence="10">Binding-protein-dependent transport systems inner membrane component</fullName>
    </submittedName>
</protein>
<evidence type="ECO:0000256" key="1">
    <source>
        <dbReference type="ARBA" id="ARBA00004651"/>
    </source>
</evidence>
<dbReference type="InterPro" id="IPR050366">
    <property type="entry name" value="BP-dependent_transpt_permease"/>
</dbReference>
<feature type="transmembrane region" description="Helical" evidence="7">
    <location>
        <begin position="311"/>
        <end position="337"/>
    </location>
</feature>
<evidence type="ECO:0000256" key="4">
    <source>
        <dbReference type="ARBA" id="ARBA00022692"/>
    </source>
</evidence>
<reference evidence="11" key="2">
    <citation type="submission" date="2010-01" db="EMBL/GenBank/DDBJ databases">
        <title>The complete genome of Conexibacter woesei DSM 14684.</title>
        <authorList>
            <consortium name="US DOE Joint Genome Institute (JGI-PGF)"/>
            <person name="Lucas S."/>
            <person name="Copeland A."/>
            <person name="Lapidus A."/>
            <person name="Glavina del Rio T."/>
            <person name="Dalin E."/>
            <person name="Tice H."/>
            <person name="Bruce D."/>
            <person name="Goodwin L."/>
            <person name="Pitluck S."/>
            <person name="Kyrpides N."/>
            <person name="Mavromatis K."/>
            <person name="Ivanova N."/>
            <person name="Mikhailova N."/>
            <person name="Chertkov O."/>
            <person name="Brettin T."/>
            <person name="Detter J.C."/>
            <person name="Han C."/>
            <person name="Larimer F."/>
            <person name="Land M."/>
            <person name="Hauser L."/>
            <person name="Markowitz V."/>
            <person name="Cheng J.-F."/>
            <person name="Hugenholtz P."/>
            <person name="Woyke T."/>
            <person name="Wu D."/>
            <person name="Pukall R."/>
            <person name="Steenblock K."/>
            <person name="Schneider S."/>
            <person name="Klenk H.-P."/>
            <person name="Eisen J.A."/>
        </authorList>
    </citation>
    <scope>NUCLEOTIDE SEQUENCE [LARGE SCALE GENOMIC DNA]</scope>
    <source>
        <strain evidence="11">DSM 14684 / CIP 108061 / JCM 11494 / NBRC 100937 / ID131577</strain>
    </source>
</reference>
<evidence type="ECO:0000256" key="6">
    <source>
        <dbReference type="ARBA" id="ARBA00023136"/>
    </source>
</evidence>
<dbReference type="PROSITE" id="PS50928">
    <property type="entry name" value="ABC_TM1"/>
    <property type="match status" value="1"/>
</dbReference>
<keyword evidence="6 7" id="KW-0472">Membrane</keyword>
<proteinExistence type="inferred from homology"/>
<dbReference type="Gene3D" id="1.10.3720.10">
    <property type="entry name" value="MetI-like"/>
    <property type="match status" value="1"/>
</dbReference>
<dbReference type="EMBL" id="CP001854">
    <property type="protein sequence ID" value="ADB51842.1"/>
    <property type="molecule type" value="Genomic_DNA"/>
</dbReference>
<evidence type="ECO:0000313" key="11">
    <source>
        <dbReference type="Proteomes" id="UP000008229"/>
    </source>
</evidence>
<evidence type="ECO:0000256" key="5">
    <source>
        <dbReference type="ARBA" id="ARBA00022989"/>
    </source>
</evidence>
<evidence type="ECO:0000259" key="9">
    <source>
        <dbReference type="PROSITE" id="PS50928"/>
    </source>
</evidence>
<feature type="domain" description="ABC transmembrane type-1" evidence="9">
    <location>
        <begin position="135"/>
        <end position="337"/>
    </location>
</feature>
<feature type="transmembrane region" description="Helical" evidence="7">
    <location>
        <begin position="265"/>
        <end position="291"/>
    </location>
</feature>
<keyword evidence="3" id="KW-1003">Cell membrane</keyword>